<dbReference type="GO" id="GO:0016757">
    <property type="term" value="F:glycosyltransferase activity"/>
    <property type="evidence" value="ECO:0007669"/>
    <property type="project" value="InterPro"/>
</dbReference>
<reference evidence="4" key="1">
    <citation type="journal article" date="2015" name="Genome Announc.">
        <title>Draft Genome Sequence of Tolypothrix boutellei Strain VB521301.</title>
        <authorList>
            <person name="Chandrababunaidu M.M."/>
            <person name="Singh D."/>
            <person name="Sen D."/>
            <person name="Bhan S."/>
            <person name="Das S."/>
            <person name="Gupta A."/>
            <person name="Adhikary S.P."/>
            <person name="Tripathy S."/>
        </authorList>
    </citation>
    <scope>NUCLEOTIDE SEQUENCE</scope>
    <source>
        <strain evidence="4">VB521301</strain>
    </source>
</reference>
<dbReference type="EMBL" id="JHEG04000001">
    <property type="protein sequence ID" value="KAF3885780.1"/>
    <property type="molecule type" value="Genomic_DNA"/>
</dbReference>
<dbReference type="PANTHER" id="PTHR46401:SF2">
    <property type="entry name" value="GLYCOSYLTRANSFERASE WBBK-RELATED"/>
    <property type="match status" value="1"/>
</dbReference>
<dbReference type="STRING" id="1479485.DA73_0227025"/>
<evidence type="ECO:0000313" key="3">
    <source>
        <dbReference type="EMBL" id="KAF3885780.1"/>
    </source>
</evidence>
<proteinExistence type="predicted"/>
<evidence type="ECO:0000313" key="5">
    <source>
        <dbReference type="Proteomes" id="UP000029738"/>
    </source>
</evidence>
<dbReference type="PANTHER" id="PTHR46401">
    <property type="entry name" value="GLYCOSYLTRANSFERASE WBBK-RELATED"/>
    <property type="match status" value="1"/>
</dbReference>
<dbReference type="GO" id="GO:0009103">
    <property type="term" value="P:lipopolysaccharide biosynthetic process"/>
    <property type="evidence" value="ECO:0007669"/>
    <property type="project" value="TreeGrafter"/>
</dbReference>
<dbReference type="RefSeq" id="WP_038087041.1">
    <property type="nucleotide sequence ID" value="NZ_JHEG04000001.1"/>
</dbReference>
<dbReference type="FunFam" id="3.40.50.2000:FF:000119">
    <property type="entry name" value="Glycosyl transferase group 1"/>
    <property type="match status" value="1"/>
</dbReference>
<dbReference type="CDD" id="cd03809">
    <property type="entry name" value="GT4_MtfB-like"/>
    <property type="match status" value="1"/>
</dbReference>
<keyword evidence="1 4" id="KW-0808">Transferase</keyword>
<name>A0A0C1QX06_9CYAN</name>
<evidence type="ECO:0000313" key="4">
    <source>
        <dbReference type="EMBL" id="KIE08278.1"/>
    </source>
</evidence>
<evidence type="ECO:0000259" key="2">
    <source>
        <dbReference type="Pfam" id="PF00534"/>
    </source>
</evidence>
<accession>A0A0C1QX06</accession>
<keyword evidence="5" id="KW-1185">Reference proteome</keyword>
<evidence type="ECO:0000256" key="1">
    <source>
        <dbReference type="ARBA" id="ARBA00022679"/>
    </source>
</evidence>
<sequence>MKVLYNITLLGAGYYYPLSRTGIFRVIENLAYGLKNSNECDLIFCSQGSPQILFDVLDYLQSNSELAGVPIGYQSKDLKFRRLLQNVYHPLNQKLDNLPLTQKLLPDILVLRTIRKVLTYVTQTANSLYKPISWHNLAEADIYHSPYEPIPDDIRKAATPIQKFLTVHDLIPIIHPEFFDLQDNDTVERAISSLDPESWVLCVSQSTKDDLCNYSSIIDPSRVFVTHLAASKLFYPCLDSQHIKATCSKYNIPNAPYILSLSTLEPRKNIDLTIRCFLQLIQQEKIQDLNLVLVGAKGWKYDKIFAEISKNPVLKDRIITTGYVADEDLAALYSGAIAFVYPSFYEGFGLPPLEAMQCGVPVITSNTSSLPEVVGDAGITLDPKDADGLCHSLLELYNQPGLRKSMSYKSLEQAKKFSWEKCTQQTLAAYKTALSA</sequence>
<dbReference type="AlphaFoldDB" id="A0A0C1QX06"/>
<organism evidence="4">
    <name type="scientific">Tolypothrix bouteillei VB521301</name>
    <dbReference type="NCBI Taxonomy" id="1479485"/>
    <lineage>
        <taxon>Bacteria</taxon>
        <taxon>Bacillati</taxon>
        <taxon>Cyanobacteriota</taxon>
        <taxon>Cyanophyceae</taxon>
        <taxon>Nostocales</taxon>
        <taxon>Tolypothrichaceae</taxon>
        <taxon>Tolypothrix</taxon>
    </lineage>
</organism>
<dbReference type="Gene3D" id="3.40.50.2000">
    <property type="entry name" value="Glycogen Phosphorylase B"/>
    <property type="match status" value="1"/>
</dbReference>
<comment type="caution">
    <text evidence="4">The sequence shown here is derived from an EMBL/GenBank/DDBJ whole genome shotgun (WGS) entry which is preliminary data.</text>
</comment>
<dbReference type="OrthoDB" id="9797829at2"/>
<dbReference type="Proteomes" id="UP000029738">
    <property type="component" value="Unassembled WGS sequence"/>
</dbReference>
<gene>
    <name evidence="4" type="ORF">DA73_0227025</name>
    <name evidence="3" type="ORF">DA73_0400010110</name>
</gene>
<dbReference type="EMBL" id="JHEG02000058">
    <property type="protein sequence ID" value="KIE08278.1"/>
    <property type="molecule type" value="Genomic_DNA"/>
</dbReference>
<dbReference type="SUPFAM" id="SSF53756">
    <property type="entry name" value="UDP-Glycosyltransferase/glycogen phosphorylase"/>
    <property type="match status" value="1"/>
</dbReference>
<protein>
    <submittedName>
        <fullName evidence="3 4">Glycosyltransferase</fullName>
    </submittedName>
</protein>
<feature type="domain" description="Glycosyl transferase family 1" evidence="2">
    <location>
        <begin position="253"/>
        <end position="410"/>
    </location>
</feature>
<dbReference type="Pfam" id="PF00534">
    <property type="entry name" value="Glycos_transf_1"/>
    <property type="match status" value="1"/>
</dbReference>
<dbReference type="InterPro" id="IPR001296">
    <property type="entry name" value="Glyco_trans_1"/>
</dbReference>
<reference evidence="3" key="2">
    <citation type="submission" date="2019-11" db="EMBL/GenBank/DDBJ databases">
        <title>Improved Assembly of Tolypothrix boutellei genome.</title>
        <authorList>
            <person name="Sarangi A.N."/>
            <person name="Mukherjee M."/>
            <person name="Ghosh S."/>
            <person name="Singh D."/>
            <person name="Das A."/>
            <person name="Kant S."/>
            <person name="Prusty A."/>
            <person name="Tripathy S."/>
        </authorList>
    </citation>
    <scope>NUCLEOTIDE SEQUENCE</scope>
    <source>
        <strain evidence="3">VB521301</strain>
    </source>
</reference>